<feature type="transmembrane region" description="Helical" evidence="1">
    <location>
        <begin position="339"/>
        <end position="362"/>
    </location>
</feature>
<feature type="transmembrane region" description="Helical" evidence="1">
    <location>
        <begin position="308"/>
        <end position="327"/>
    </location>
</feature>
<feature type="transmembrane region" description="Helical" evidence="1">
    <location>
        <begin position="189"/>
        <end position="219"/>
    </location>
</feature>
<keyword evidence="1" id="KW-0812">Transmembrane</keyword>
<dbReference type="STRING" id="1073423.SAMN04488700_2025"/>
<protein>
    <submittedName>
        <fullName evidence="2">Uncharacterized membrane protein YfhO</fullName>
    </submittedName>
</protein>
<organism evidence="2 3">
    <name type="scientific">Carnobacterium iners</name>
    <dbReference type="NCBI Taxonomy" id="1073423"/>
    <lineage>
        <taxon>Bacteria</taxon>
        <taxon>Bacillati</taxon>
        <taxon>Bacillota</taxon>
        <taxon>Bacilli</taxon>
        <taxon>Lactobacillales</taxon>
        <taxon>Carnobacteriaceae</taxon>
        <taxon>Carnobacterium</taxon>
    </lineage>
</organism>
<feature type="transmembrane region" description="Helical" evidence="1">
    <location>
        <begin position="368"/>
        <end position="385"/>
    </location>
</feature>
<dbReference type="Pfam" id="PF09586">
    <property type="entry name" value="YfhO"/>
    <property type="match status" value="1"/>
</dbReference>
<gene>
    <name evidence="2" type="ORF">SAMN04488700_2025</name>
</gene>
<feature type="transmembrane region" description="Helical" evidence="1">
    <location>
        <begin position="165"/>
        <end position="183"/>
    </location>
</feature>
<feature type="transmembrane region" description="Helical" evidence="1">
    <location>
        <begin position="420"/>
        <end position="442"/>
    </location>
</feature>
<dbReference type="InterPro" id="IPR018580">
    <property type="entry name" value="Uncharacterised_YfhO"/>
</dbReference>
<name>A0A1X7NIN4_9LACT</name>
<feature type="transmembrane region" description="Helical" evidence="1">
    <location>
        <begin position="397"/>
        <end position="414"/>
    </location>
</feature>
<feature type="transmembrane region" description="Helical" evidence="1">
    <location>
        <begin position="86"/>
        <end position="104"/>
    </location>
</feature>
<evidence type="ECO:0000313" key="3">
    <source>
        <dbReference type="Proteomes" id="UP000193435"/>
    </source>
</evidence>
<dbReference type="RefSeq" id="WP_234987895.1">
    <property type="nucleotide sequence ID" value="NZ_FOAH01000008.1"/>
</dbReference>
<feature type="transmembrane region" description="Helical" evidence="1">
    <location>
        <begin position="240"/>
        <end position="262"/>
    </location>
</feature>
<dbReference type="PANTHER" id="PTHR38454:SF1">
    <property type="entry name" value="INTEGRAL MEMBRANE PROTEIN"/>
    <property type="match status" value="1"/>
</dbReference>
<keyword evidence="1" id="KW-1133">Transmembrane helix</keyword>
<evidence type="ECO:0000256" key="1">
    <source>
        <dbReference type="SAM" id="Phobius"/>
    </source>
</evidence>
<keyword evidence="3" id="KW-1185">Reference proteome</keyword>
<dbReference type="EMBL" id="FXBJ01000002">
    <property type="protein sequence ID" value="SMH37648.1"/>
    <property type="molecule type" value="Genomic_DNA"/>
</dbReference>
<feature type="transmembrane region" description="Helical" evidence="1">
    <location>
        <begin position="111"/>
        <end position="132"/>
    </location>
</feature>
<dbReference type="PANTHER" id="PTHR38454">
    <property type="entry name" value="INTEGRAL MEMBRANE PROTEIN-RELATED"/>
    <property type="match status" value="1"/>
</dbReference>
<dbReference type="AlphaFoldDB" id="A0A1X7NIN4"/>
<feature type="transmembrane region" description="Helical" evidence="1">
    <location>
        <begin position="16"/>
        <end position="39"/>
    </location>
</feature>
<dbReference type="Proteomes" id="UP000193435">
    <property type="component" value="Unassembled WGS sequence"/>
</dbReference>
<keyword evidence="1" id="KW-0472">Membrane</keyword>
<feature type="transmembrane region" description="Helical" evidence="1">
    <location>
        <begin position="880"/>
        <end position="901"/>
    </location>
</feature>
<proteinExistence type="predicted"/>
<reference evidence="2 3" key="1">
    <citation type="submission" date="2017-04" db="EMBL/GenBank/DDBJ databases">
        <authorList>
            <person name="Afonso C.L."/>
            <person name="Miller P.J."/>
            <person name="Scott M.A."/>
            <person name="Spackman E."/>
            <person name="Goraichik I."/>
            <person name="Dimitrov K.M."/>
            <person name="Suarez D.L."/>
            <person name="Swayne D.E."/>
        </authorList>
    </citation>
    <scope>NUCLEOTIDE SEQUENCE [LARGE SCALE GENOMIC DNA]</scope>
    <source>
        <strain evidence="2 3">LMG26642</strain>
    </source>
</reference>
<feature type="transmembrane region" description="Helical" evidence="1">
    <location>
        <begin position="449"/>
        <end position="468"/>
    </location>
</feature>
<feature type="transmembrane region" description="Helical" evidence="1">
    <location>
        <begin position="138"/>
        <end position="158"/>
    </location>
</feature>
<evidence type="ECO:0000313" key="2">
    <source>
        <dbReference type="EMBL" id="SMH37648.1"/>
    </source>
</evidence>
<sequence>MIILQLSIKNFLQYQWPLLLAFFVPCIILSVIYIVQGVYPFGNSSLMTVDLGQQYVDFFSYYRQTFYEDPSSFFYSFSKSIGGDMVGLWAYYLTSPFNFIFLIFPQNQISLAITCLTILKISLTGLSFGWLLKKSFNGHGFILAAFSISYALMGYTIVNQLNIMWLDGLIFLPLIAYGIEVLLSEKKGLLYSLFLALALFSNYYIAYMICLFLIGYFFFRLLGMSYDSNLSLMKKIKLNLSSVLLFFWHSLLGAGLSAFLLLPTFFSLLESKASYTKLLFDWETSFPFHEMLSKLMIGAFNFEQMPSGYPNIFIGSLALLSFCFYFFNQSFPLRERFFGLILTLFFIVSMNLKAFNIVWHALQYPIWYPYRFSFVVCFFMILNGFRSFMKMEGLRPLETFFSVILLAIIGINVYQNDYDFIEPIQIIITIVFSLLIIFMLIIKSQAYKWLLFLFFLVTIVEMGTNAQINLSRLSYVKQNSFSTYQHLLNTDISSIEDRDTGFYRIEKTFSRSKNDSFQTNYPSVSHFSSTFEKEMPKFFGQLGLPVGDGFVSYSNGTLLTDSFLGIKYYISEQNELYRNSLNETNLLNKLPLSEEKKQNKLINPDFQLSLIQTKPDLRAYLPFKESDKTVIYENPYALPILFGSDRNILTVEPPNNRPIQFQETIMRSLAGLPNKTSLFIPADFDTIVYQNIAVTQSFKNQSYVKQIFNEEASVTFQFKPKTNDSYYLTLDPNIKEEDVTFYLNGIPYTQYPTYRDVLVLNLAHLNKDDTITFKIALKKSRLSLNNFDLYRLDQDIFSSIIKKLQKNNLTIKNQSNTLIQGTITIQPDQELLFTSIPYSKGWSASIDGVPVETKKALNSLLVVPIKPGIHSVSLKYQPPWLKEGVILTFIVAGILAISHLLEIKINNKCDCND</sequence>
<accession>A0A1X7NIN4</accession>